<dbReference type="AlphaFoldDB" id="S9RCE1"/>
<evidence type="ECO:0000313" key="2">
    <source>
        <dbReference type="EMBL" id="EPX71789.1"/>
    </source>
</evidence>
<feature type="region of interest" description="Disordered" evidence="1">
    <location>
        <begin position="1"/>
        <end position="33"/>
    </location>
</feature>
<name>S9RCE1_SCHOY</name>
<dbReference type="EMBL" id="KE503207">
    <property type="protein sequence ID" value="EPX71789.1"/>
    <property type="molecule type" value="Genomic_DNA"/>
</dbReference>
<feature type="compositionally biased region" description="Basic and acidic residues" evidence="1">
    <location>
        <begin position="1"/>
        <end position="12"/>
    </location>
</feature>
<organism evidence="2 3">
    <name type="scientific">Schizosaccharomyces octosporus (strain yFS286)</name>
    <name type="common">Fission yeast</name>
    <name type="synonym">Octosporomyces octosporus</name>
    <dbReference type="NCBI Taxonomy" id="483514"/>
    <lineage>
        <taxon>Eukaryota</taxon>
        <taxon>Fungi</taxon>
        <taxon>Dikarya</taxon>
        <taxon>Ascomycota</taxon>
        <taxon>Taphrinomycotina</taxon>
        <taxon>Schizosaccharomycetes</taxon>
        <taxon>Schizosaccharomycetales</taxon>
        <taxon>Schizosaccharomycetaceae</taxon>
        <taxon>Schizosaccharomyces</taxon>
    </lineage>
</organism>
<keyword evidence="3" id="KW-1185">Reference proteome</keyword>
<sequence>MRDRADHYRPVDNKGCQATSSHDKSSKNSSGKQLQDSVCVIWNPLIMATRNRAIDVRRYLSIYGKTLELTAVLCNRRLEKTIYFFSEDQPFEKNEKTRHNL</sequence>
<dbReference type="HOGENOM" id="CLU_2293308_0_0_1"/>
<dbReference type="GeneID" id="25032694"/>
<evidence type="ECO:0000313" key="3">
    <source>
        <dbReference type="Proteomes" id="UP000016088"/>
    </source>
</evidence>
<dbReference type="RefSeq" id="XP_013019090.1">
    <property type="nucleotide sequence ID" value="XM_013163636.1"/>
</dbReference>
<dbReference type="VEuPathDB" id="FungiDB:SOCG_03726"/>
<proteinExistence type="predicted"/>
<evidence type="ECO:0000256" key="1">
    <source>
        <dbReference type="SAM" id="MobiDB-lite"/>
    </source>
</evidence>
<accession>S9RCE1</accession>
<protein>
    <submittedName>
        <fullName evidence="2">Uncharacterized protein</fullName>
    </submittedName>
</protein>
<gene>
    <name evidence="2" type="ORF">SOCG_03726</name>
</gene>
<reference evidence="2 3" key="1">
    <citation type="journal article" date="2011" name="Science">
        <title>Comparative functional genomics of the fission yeasts.</title>
        <authorList>
            <person name="Rhind N."/>
            <person name="Chen Z."/>
            <person name="Yassour M."/>
            <person name="Thompson D.A."/>
            <person name="Haas B.J."/>
            <person name="Habib N."/>
            <person name="Wapinski I."/>
            <person name="Roy S."/>
            <person name="Lin M.F."/>
            <person name="Heiman D.I."/>
            <person name="Young S.K."/>
            <person name="Furuya K."/>
            <person name="Guo Y."/>
            <person name="Pidoux A."/>
            <person name="Chen H.M."/>
            <person name="Robbertse B."/>
            <person name="Goldberg J.M."/>
            <person name="Aoki K."/>
            <person name="Bayne E.H."/>
            <person name="Berlin A.M."/>
            <person name="Desjardins C.A."/>
            <person name="Dobbs E."/>
            <person name="Dukaj L."/>
            <person name="Fan L."/>
            <person name="FitzGerald M.G."/>
            <person name="French C."/>
            <person name="Gujja S."/>
            <person name="Hansen K."/>
            <person name="Keifenheim D."/>
            <person name="Levin J.Z."/>
            <person name="Mosher R.A."/>
            <person name="Mueller C.A."/>
            <person name="Pfiffner J."/>
            <person name="Priest M."/>
            <person name="Russ C."/>
            <person name="Smialowska A."/>
            <person name="Swoboda P."/>
            <person name="Sykes S.M."/>
            <person name="Vaughn M."/>
            <person name="Vengrova S."/>
            <person name="Yoder R."/>
            <person name="Zeng Q."/>
            <person name="Allshire R."/>
            <person name="Baulcombe D."/>
            <person name="Birren B.W."/>
            <person name="Brown W."/>
            <person name="Ekwall K."/>
            <person name="Kellis M."/>
            <person name="Leatherwood J."/>
            <person name="Levin H."/>
            <person name="Margalit H."/>
            <person name="Martienssen R."/>
            <person name="Nieduszynski C.A."/>
            <person name="Spatafora J.W."/>
            <person name="Friedman N."/>
            <person name="Dalgaard J.Z."/>
            <person name="Baumann P."/>
            <person name="Niki H."/>
            <person name="Regev A."/>
            <person name="Nusbaum C."/>
        </authorList>
    </citation>
    <scope>NUCLEOTIDE SEQUENCE [LARGE SCALE GENOMIC DNA]</scope>
    <source>
        <strain evidence="3">yFS286</strain>
    </source>
</reference>
<dbReference type="Proteomes" id="UP000016088">
    <property type="component" value="Unassembled WGS sequence"/>
</dbReference>